<evidence type="ECO:0000256" key="1">
    <source>
        <dbReference type="ARBA" id="ARBA00008136"/>
    </source>
</evidence>
<comment type="similarity">
    <text evidence="1 8">Belongs to the SOS response-associated peptidase family.</text>
</comment>
<dbReference type="AlphaFoldDB" id="A0A839EB66"/>
<evidence type="ECO:0000313" key="11">
    <source>
        <dbReference type="Proteomes" id="UP000585905"/>
    </source>
</evidence>
<dbReference type="GO" id="GO:0016829">
    <property type="term" value="F:lyase activity"/>
    <property type="evidence" value="ECO:0007669"/>
    <property type="project" value="UniProtKB-KW"/>
</dbReference>
<evidence type="ECO:0000256" key="8">
    <source>
        <dbReference type="RuleBase" id="RU364100"/>
    </source>
</evidence>
<dbReference type="Gene3D" id="3.90.1680.10">
    <property type="entry name" value="SOS response associated peptidase-like"/>
    <property type="match status" value="1"/>
</dbReference>
<dbReference type="PANTHER" id="PTHR13604:SF0">
    <property type="entry name" value="ABASIC SITE PROCESSING PROTEIN HMCES"/>
    <property type="match status" value="1"/>
</dbReference>
<feature type="region of interest" description="Disordered" evidence="9">
    <location>
        <begin position="214"/>
        <end position="246"/>
    </location>
</feature>
<comment type="caution">
    <text evidence="10">The sequence shown here is derived from an EMBL/GenBank/DDBJ whole genome shotgun (WGS) entry which is preliminary data.</text>
</comment>
<dbReference type="InterPro" id="IPR003738">
    <property type="entry name" value="SRAP"/>
</dbReference>
<dbReference type="PANTHER" id="PTHR13604">
    <property type="entry name" value="DC12-RELATED"/>
    <property type="match status" value="1"/>
</dbReference>
<keyword evidence="11" id="KW-1185">Reference proteome</keyword>
<keyword evidence="4 8" id="KW-0378">Hydrolase</keyword>
<dbReference type="GO" id="GO:0106300">
    <property type="term" value="P:protein-DNA covalent cross-linking repair"/>
    <property type="evidence" value="ECO:0007669"/>
    <property type="project" value="InterPro"/>
</dbReference>
<keyword evidence="7" id="KW-0456">Lyase</keyword>
<name>A0A839EB66_9MICO</name>
<evidence type="ECO:0000256" key="4">
    <source>
        <dbReference type="ARBA" id="ARBA00022801"/>
    </source>
</evidence>
<protein>
    <recommendedName>
        <fullName evidence="8">Abasic site processing protein</fullName>
        <ecNumber evidence="8">3.4.-.-</ecNumber>
    </recommendedName>
</protein>
<evidence type="ECO:0000256" key="7">
    <source>
        <dbReference type="ARBA" id="ARBA00023239"/>
    </source>
</evidence>
<evidence type="ECO:0000313" key="10">
    <source>
        <dbReference type="EMBL" id="MBA8847484.1"/>
    </source>
</evidence>
<organism evidence="10 11">
    <name type="scientific">Microcella alkalica</name>
    <dbReference type="NCBI Taxonomy" id="355930"/>
    <lineage>
        <taxon>Bacteria</taxon>
        <taxon>Bacillati</taxon>
        <taxon>Actinomycetota</taxon>
        <taxon>Actinomycetes</taxon>
        <taxon>Micrococcales</taxon>
        <taxon>Microbacteriaceae</taxon>
        <taxon>Microcella</taxon>
    </lineage>
</organism>
<accession>A0A839EB66</accession>
<dbReference type="GO" id="GO:0008233">
    <property type="term" value="F:peptidase activity"/>
    <property type="evidence" value="ECO:0007669"/>
    <property type="project" value="UniProtKB-KW"/>
</dbReference>
<evidence type="ECO:0000256" key="3">
    <source>
        <dbReference type="ARBA" id="ARBA00022763"/>
    </source>
</evidence>
<dbReference type="GO" id="GO:0006508">
    <property type="term" value="P:proteolysis"/>
    <property type="evidence" value="ECO:0007669"/>
    <property type="project" value="UniProtKB-KW"/>
</dbReference>
<evidence type="ECO:0000256" key="5">
    <source>
        <dbReference type="ARBA" id="ARBA00023124"/>
    </source>
</evidence>
<dbReference type="EC" id="3.4.-.-" evidence="8"/>
<sequence>MNKETNELIEQFVAEGGRAQDWRPSYSVAPTSDAPIVREWAGEDGTVNREVTLARWDWPKPPSRPAGAPIINARMEKLPTGFWVGAFSNARCIVPMLGYYEWTGPKGDKQPHFIHSDELLAAAGLTWTMDVAGERRRVFVVVTREARDASGEVHDRMPAFLTPDLWDEWLSPVSLTVDGDTTQSKAHRAELLADLGHASSAIASTMRTYEVDRRVNNSRTVDPRDPSLIEPTPLLPPRSPIRGRSG</sequence>
<evidence type="ECO:0000256" key="6">
    <source>
        <dbReference type="ARBA" id="ARBA00023125"/>
    </source>
</evidence>
<keyword evidence="2 8" id="KW-0645">Protease</keyword>
<keyword evidence="6" id="KW-0238">DNA-binding</keyword>
<gene>
    <name evidence="10" type="ORF">FHX53_001069</name>
</gene>
<dbReference type="Pfam" id="PF02586">
    <property type="entry name" value="SRAP"/>
    <property type="match status" value="1"/>
</dbReference>
<proteinExistence type="inferred from homology"/>
<dbReference type="InterPro" id="IPR036590">
    <property type="entry name" value="SRAP-like"/>
</dbReference>
<feature type="compositionally biased region" description="Basic and acidic residues" evidence="9">
    <location>
        <begin position="214"/>
        <end position="227"/>
    </location>
</feature>
<dbReference type="SUPFAM" id="SSF143081">
    <property type="entry name" value="BB1717-like"/>
    <property type="match status" value="1"/>
</dbReference>
<reference evidence="10 11" key="1">
    <citation type="submission" date="2020-07" db="EMBL/GenBank/DDBJ databases">
        <title>Sequencing the genomes of 1000 actinobacteria strains.</title>
        <authorList>
            <person name="Klenk H.-P."/>
        </authorList>
    </citation>
    <scope>NUCLEOTIDE SEQUENCE [LARGE SCALE GENOMIC DNA]</scope>
    <source>
        <strain evidence="10 11">DSM 19663</strain>
    </source>
</reference>
<dbReference type="Proteomes" id="UP000585905">
    <property type="component" value="Unassembled WGS sequence"/>
</dbReference>
<keyword evidence="3" id="KW-0227">DNA damage</keyword>
<keyword evidence="5" id="KW-0190">Covalent protein-DNA linkage</keyword>
<dbReference type="EMBL" id="JACGWX010000002">
    <property type="protein sequence ID" value="MBA8847484.1"/>
    <property type="molecule type" value="Genomic_DNA"/>
</dbReference>
<evidence type="ECO:0000256" key="2">
    <source>
        <dbReference type="ARBA" id="ARBA00022670"/>
    </source>
</evidence>
<dbReference type="GO" id="GO:0003697">
    <property type="term" value="F:single-stranded DNA binding"/>
    <property type="evidence" value="ECO:0007669"/>
    <property type="project" value="InterPro"/>
</dbReference>
<evidence type="ECO:0000256" key="9">
    <source>
        <dbReference type="SAM" id="MobiDB-lite"/>
    </source>
</evidence>